<sequence length="117" mass="13016">MRRGSHDTAAALANARLIAATVQSLLEFESGQSRSYKCCAPLIAEFAQSLRGERREMYSAWVSLNLAIGRRLKHGPIKRTAMTCSQTALKKMMSEGRFVQGRRVSFQDHGTDASIRL</sequence>
<dbReference type="AlphaFoldDB" id="A0A9E6RD33"/>
<protein>
    <submittedName>
        <fullName evidence="1">Uncharacterized protein</fullName>
    </submittedName>
</protein>
<evidence type="ECO:0000313" key="1">
    <source>
        <dbReference type="EMBL" id="QZO02097.1"/>
    </source>
</evidence>
<dbReference type="RefSeq" id="WP_261405482.1">
    <property type="nucleotide sequence ID" value="NZ_CP081869.1"/>
</dbReference>
<name>A0A9E6RD33_9HYPH</name>
<dbReference type="Proteomes" id="UP000825701">
    <property type="component" value="Chromosome"/>
</dbReference>
<dbReference type="EMBL" id="CP081869">
    <property type="protein sequence ID" value="QZO02097.1"/>
    <property type="molecule type" value="Genomic_DNA"/>
</dbReference>
<keyword evidence="2" id="KW-1185">Reference proteome</keyword>
<organism evidence="1 2">
    <name type="scientific">Chenggangzhangella methanolivorans</name>
    <dbReference type="NCBI Taxonomy" id="1437009"/>
    <lineage>
        <taxon>Bacteria</taxon>
        <taxon>Pseudomonadati</taxon>
        <taxon>Pseudomonadota</taxon>
        <taxon>Alphaproteobacteria</taxon>
        <taxon>Hyphomicrobiales</taxon>
        <taxon>Methylopilaceae</taxon>
        <taxon>Chenggangzhangella</taxon>
    </lineage>
</organism>
<gene>
    <name evidence="1" type="ORF">K6K41_12975</name>
</gene>
<evidence type="ECO:0000313" key="2">
    <source>
        <dbReference type="Proteomes" id="UP000825701"/>
    </source>
</evidence>
<accession>A0A9E6RD33</accession>
<dbReference type="KEGG" id="cmet:K6K41_12975"/>
<reference evidence="1" key="1">
    <citation type="submission" date="2021-08" db="EMBL/GenBank/DDBJ databases">
        <authorList>
            <person name="Zhang H."/>
            <person name="Xu M."/>
            <person name="Yu Z."/>
            <person name="Yang L."/>
            <person name="Cai Y."/>
        </authorList>
    </citation>
    <scope>NUCLEOTIDE SEQUENCE</scope>
    <source>
        <strain evidence="1">CHL1</strain>
    </source>
</reference>
<proteinExistence type="predicted"/>